<comment type="caution">
    <text evidence="3">The sequence shown here is derived from an EMBL/GenBank/DDBJ whole genome shotgun (WGS) entry which is preliminary data.</text>
</comment>
<evidence type="ECO:0000259" key="2">
    <source>
        <dbReference type="PROSITE" id="PS50968"/>
    </source>
</evidence>
<dbReference type="PANTHER" id="PTHR45266:SF3">
    <property type="entry name" value="OXALOACETATE DECARBOXYLASE ALPHA CHAIN"/>
    <property type="match status" value="1"/>
</dbReference>
<evidence type="ECO:0000256" key="1">
    <source>
        <dbReference type="ARBA" id="ARBA00023267"/>
    </source>
</evidence>
<dbReference type="InterPro" id="IPR050709">
    <property type="entry name" value="Biotin_Carboxyl_Carrier/Decarb"/>
</dbReference>
<dbReference type="Gene3D" id="2.40.50.100">
    <property type="match status" value="1"/>
</dbReference>
<evidence type="ECO:0000313" key="3">
    <source>
        <dbReference type="EMBL" id="EJW91946.1"/>
    </source>
</evidence>
<dbReference type="SUPFAM" id="SSF51230">
    <property type="entry name" value="Single hybrid motif"/>
    <property type="match status" value="1"/>
</dbReference>
<dbReference type="PANTHER" id="PTHR45266">
    <property type="entry name" value="OXALOACETATE DECARBOXYLASE ALPHA CHAIN"/>
    <property type="match status" value="1"/>
</dbReference>
<dbReference type="InterPro" id="IPR000089">
    <property type="entry name" value="Biotin_lipoyl"/>
</dbReference>
<dbReference type="PROSITE" id="PS00188">
    <property type="entry name" value="BIOTIN"/>
    <property type="match status" value="1"/>
</dbReference>
<dbReference type="Pfam" id="PF00364">
    <property type="entry name" value="Biotin_lipoyl"/>
    <property type="match status" value="1"/>
</dbReference>
<dbReference type="CDD" id="cd06850">
    <property type="entry name" value="biotinyl_domain"/>
    <property type="match status" value="1"/>
</dbReference>
<organism evidence="3">
    <name type="scientific">gut metagenome</name>
    <dbReference type="NCBI Taxonomy" id="749906"/>
    <lineage>
        <taxon>unclassified sequences</taxon>
        <taxon>metagenomes</taxon>
        <taxon>organismal metagenomes</taxon>
    </lineage>
</organism>
<feature type="domain" description="Lipoyl-binding" evidence="2">
    <location>
        <begin position="79"/>
        <end position="152"/>
    </location>
</feature>
<dbReference type="InterPro" id="IPR011053">
    <property type="entry name" value="Single_hybrid_motif"/>
</dbReference>
<proteinExistence type="predicted"/>
<dbReference type="PROSITE" id="PS50968">
    <property type="entry name" value="BIOTINYL_LIPOYL"/>
    <property type="match status" value="1"/>
</dbReference>
<dbReference type="AlphaFoldDB" id="J9FAK9"/>
<keyword evidence="1" id="KW-0092">Biotin</keyword>
<name>J9FAK9_9ZZZZ</name>
<protein>
    <submittedName>
        <fullName evidence="3">Methylmalonyl-CoA decarboxylase, gamma subunit</fullName>
    </submittedName>
</protein>
<dbReference type="EMBL" id="AMCI01007843">
    <property type="protein sequence ID" value="EJW91946.1"/>
    <property type="molecule type" value="Genomic_DNA"/>
</dbReference>
<gene>
    <name evidence="3" type="ORF">EVA_19945</name>
</gene>
<sequence>MKQYKYKINGTQFDVTIDSIVGDVAKVVVNGIPFEVEMQGSSLVEEDLPTQVAGAEAPAAATAAPAPAAAPAAAPETKAAGAGAPVKAPLPGVVTKVLVAVGQQVKKGETVLVLEAMKMENNITAEADGAVTGICVAAGDSVMEGTTLLTIG</sequence>
<dbReference type="InterPro" id="IPR001882">
    <property type="entry name" value="Biotin_BS"/>
</dbReference>
<accession>J9FAK9</accession>
<reference evidence="3" key="1">
    <citation type="journal article" date="2012" name="PLoS ONE">
        <title>Gene sets for utilization of primary and secondary nutrition supplies in the distal gut of endangered iberian lynx.</title>
        <authorList>
            <person name="Alcaide M."/>
            <person name="Messina E."/>
            <person name="Richter M."/>
            <person name="Bargiela R."/>
            <person name="Peplies J."/>
            <person name="Huws S.A."/>
            <person name="Newbold C.J."/>
            <person name="Golyshin P.N."/>
            <person name="Simon M.A."/>
            <person name="Lopez G."/>
            <person name="Yakimov M.M."/>
            <person name="Ferrer M."/>
        </authorList>
    </citation>
    <scope>NUCLEOTIDE SEQUENCE</scope>
</reference>
<dbReference type="FunFam" id="2.40.50.100:FF:000003">
    <property type="entry name" value="Acetyl-CoA carboxylase biotin carboxyl carrier protein"/>
    <property type="match status" value="1"/>
</dbReference>